<organism evidence="5 6">
    <name type="scientific">Candidatus Fervidibacter sacchari</name>
    <dbReference type="NCBI Taxonomy" id="1448929"/>
    <lineage>
        <taxon>Bacteria</taxon>
        <taxon>Candidatus Fervidibacterota</taxon>
        <taxon>Candidatus Fervidibacter</taxon>
    </lineage>
</organism>
<dbReference type="SUPFAM" id="SSF49764">
    <property type="entry name" value="HSP20-like chaperones"/>
    <property type="match status" value="1"/>
</dbReference>
<dbReference type="CDD" id="cd06464">
    <property type="entry name" value="ACD_sHsps-like"/>
    <property type="match status" value="1"/>
</dbReference>
<evidence type="ECO:0000313" key="6">
    <source>
        <dbReference type="Proteomes" id="UP001204798"/>
    </source>
</evidence>
<dbReference type="EMBL" id="JANUCP010000002">
    <property type="protein sequence ID" value="MCS3919099.1"/>
    <property type="molecule type" value="Genomic_DNA"/>
</dbReference>
<name>A0ABT2EMC3_9BACT</name>
<keyword evidence="6" id="KW-1185">Reference proteome</keyword>
<evidence type="ECO:0000259" key="4">
    <source>
        <dbReference type="PROSITE" id="PS51203"/>
    </source>
</evidence>
<dbReference type="Pfam" id="PF00011">
    <property type="entry name" value="HSP20"/>
    <property type="match status" value="1"/>
</dbReference>
<evidence type="ECO:0000256" key="2">
    <source>
        <dbReference type="RuleBase" id="RU003616"/>
    </source>
</evidence>
<dbReference type="PANTHER" id="PTHR11527">
    <property type="entry name" value="HEAT-SHOCK PROTEIN 20 FAMILY MEMBER"/>
    <property type="match status" value="1"/>
</dbReference>
<comment type="caution">
    <text evidence="5">The sequence shown here is derived from an EMBL/GenBank/DDBJ whole genome shotgun (WGS) entry which is preliminary data.</text>
</comment>
<dbReference type="PROSITE" id="PS01031">
    <property type="entry name" value="SHSP"/>
    <property type="match status" value="1"/>
</dbReference>
<accession>A0ABT2EMC3</accession>
<dbReference type="InterPro" id="IPR008978">
    <property type="entry name" value="HSP20-like_chaperone"/>
</dbReference>
<dbReference type="RefSeq" id="WP_259095231.1">
    <property type="nucleotide sequence ID" value="NZ_CP130454.1"/>
</dbReference>
<gene>
    <name evidence="5" type="ORF">M2350_001499</name>
</gene>
<dbReference type="InterPro" id="IPR007052">
    <property type="entry name" value="CS_dom"/>
</dbReference>
<dbReference type="InterPro" id="IPR002068">
    <property type="entry name" value="A-crystallin/Hsp20_dom"/>
</dbReference>
<protein>
    <submittedName>
        <fullName evidence="5">HSP20 family protein</fullName>
    </submittedName>
</protein>
<evidence type="ECO:0000259" key="3">
    <source>
        <dbReference type="PROSITE" id="PS01031"/>
    </source>
</evidence>
<dbReference type="PROSITE" id="PS51203">
    <property type="entry name" value="CS"/>
    <property type="match status" value="1"/>
</dbReference>
<sequence>MAKLARWQPISEVERWFDRFDRLFDRMISRFFRDLERDFWGLDWRWERWVPAMEVSETPDAYIVRVELPGVKTEDIEVTLQDDILTIKGKRERSEERKDETVHFVERAYGEFVRSLRIPTDVKVDAVEASYKDGILEIRLPKSEESKPRRIEVKAA</sequence>
<dbReference type="Proteomes" id="UP001204798">
    <property type="component" value="Unassembled WGS sequence"/>
</dbReference>
<feature type="domain" description="SHSP" evidence="3">
    <location>
        <begin position="44"/>
        <end position="156"/>
    </location>
</feature>
<feature type="domain" description="CS" evidence="4">
    <location>
        <begin position="48"/>
        <end position="151"/>
    </location>
</feature>
<evidence type="ECO:0000256" key="1">
    <source>
        <dbReference type="PROSITE-ProRule" id="PRU00285"/>
    </source>
</evidence>
<comment type="similarity">
    <text evidence="1 2">Belongs to the small heat shock protein (HSP20) family.</text>
</comment>
<dbReference type="InterPro" id="IPR031107">
    <property type="entry name" value="Small_HSP"/>
</dbReference>
<proteinExistence type="inferred from homology"/>
<dbReference type="Gene3D" id="2.60.40.790">
    <property type="match status" value="1"/>
</dbReference>
<evidence type="ECO:0000313" key="5">
    <source>
        <dbReference type="EMBL" id="MCS3919099.1"/>
    </source>
</evidence>
<reference evidence="5 6" key="1">
    <citation type="submission" date="2022-08" db="EMBL/GenBank/DDBJ databases">
        <title>Bacterial and archaeal communities from various locations to study Microbial Dark Matter (Phase II).</title>
        <authorList>
            <person name="Stepanauskas R."/>
        </authorList>
    </citation>
    <scope>NUCLEOTIDE SEQUENCE [LARGE SCALE GENOMIC DNA]</scope>
    <source>
        <strain evidence="5 6">PD1</strain>
    </source>
</reference>